<comment type="caution">
    <text evidence="2">The sequence shown here is derived from an EMBL/GenBank/DDBJ whole genome shotgun (WGS) entry which is preliminary data.</text>
</comment>
<proteinExistence type="predicted"/>
<keyword evidence="1" id="KW-0472">Membrane</keyword>
<reference evidence="2 3" key="1">
    <citation type="journal article" date="2016" name="Sci. Rep.">
        <title>Metabolic traits of an uncultured archaeal lineage -MSBL1- from brine pools of the Red Sea.</title>
        <authorList>
            <person name="Mwirichia R."/>
            <person name="Alam I."/>
            <person name="Rashid M."/>
            <person name="Vinu M."/>
            <person name="Ba-Alawi W."/>
            <person name="Anthony Kamau A."/>
            <person name="Kamanda Ngugi D."/>
            <person name="Goker M."/>
            <person name="Klenk H.P."/>
            <person name="Bajic V."/>
            <person name="Stingl U."/>
        </authorList>
    </citation>
    <scope>NUCLEOTIDE SEQUENCE [LARGE SCALE GENOMIC DNA]</scope>
    <source>
        <strain evidence="2">SCGC-AAA259E19</strain>
    </source>
</reference>
<dbReference type="EMBL" id="LHXO01000047">
    <property type="protein sequence ID" value="KXA94631.1"/>
    <property type="molecule type" value="Genomic_DNA"/>
</dbReference>
<sequence>MRRDCKIGLTVGFVLIVIGLVLTIHQSIHVRDISFLPMSAGIAVVFVFGLRFIGRRISASE</sequence>
<keyword evidence="3" id="KW-1185">Reference proteome</keyword>
<name>A0A133UKC5_9EURY</name>
<evidence type="ECO:0000313" key="3">
    <source>
        <dbReference type="Proteomes" id="UP000070284"/>
    </source>
</evidence>
<accession>A0A133UKC5</accession>
<gene>
    <name evidence="2" type="ORF">AKJ65_03860</name>
</gene>
<keyword evidence="1" id="KW-1133">Transmembrane helix</keyword>
<evidence type="ECO:0000313" key="2">
    <source>
        <dbReference type="EMBL" id="KXA94631.1"/>
    </source>
</evidence>
<feature type="transmembrane region" description="Helical" evidence="1">
    <location>
        <begin position="7"/>
        <end position="28"/>
    </location>
</feature>
<feature type="transmembrane region" description="Helical" evidence="1">
    <location>
        <begin position="34"/>
        <end position="53"/>
    </location>
</feature>
<keyword evidence="1" id="KW-0812">Transmembrane</keyword>
<evidence type="ECO:0000256" key="1">
    <source>
        <dbReference type="SAM" id="Phobius"/>
    </source>
</evidence>
<dbReference type="AlphaFoldDB" id="A0A133UKC5"/>
<organism evidence="2 3">
    <name type="scientific">candidate division MSBL1 archaeon SCGC-AAA259E19</name>
    <dbReference type="NCBI Taxonomy" id="1698264"/>
    <lineage>
        <taxon>Archaea</taxon>
        <taxon>Methanobacteriati</taxon>
        <taxon>Methanobacteriota</taxon>
        <taxon>candidate division MSBL1</taxon>
    </lineage>
</organism>
<dbReference type="Proteomes" id="UP000070284">
    <property type="component" value="Unassembled WGS sequence"/>
</dbReference>
<protein>
    <submittedName>
        <fullName evidence="2">Uncharacterized protein</fullName>
    </submittedName>
</protein>